<comment type="caution">
    <text evidence="7">The sequence shown here is derived from an EMBL/GenBank/DDBJ whole genome shotgun (WGS) entry which is preliminary data.</text>
</comment>
<proteinExistence type="inferred from homology"/>
<keyword evidence="4" id="KW-0255">Endonuclease</keyword>
<evidence type="ECO:0000256" key="2">
    <source>
        <dbReference type="ARBA" id="ARBA00022649"/>
    </source>
</evidence>
<comment type="similarity">
    <text evidence="1">Belongs to the YoeB family.</text>
</comment>
<organism evidence="7 8">
    <name type="scientific">Prevotella scopos JCM 17725</name>
    <dbReference type="NCBI Taxonomy" id="1236518"/>
    <lineage>
        <taxon>Bacteria</taxon>
        <taxon>Pseudomonadati</taxon>
        <taxon>Bacteroidota</taxon>
        <taxon>Bacteroidia</taxon>
        <taxon>Bacteroidales</taxon>
        <taxon>Prevotellaceae</taxon>
        <taxon>Prevotella</taxon>
    </lineage>
</organism>
<sequence>MIYDLRFSSQANKVAKKWKKSNPTAFKKYAKILSELMEHPRSGLGHPEALKGGDDITWSRHITAHDRMIYDIYDDIIEVYVLELEGHYDDK</sequence>
<keyword evidence="8" id="KW-1185">Reference proteome</keyword>
<gene>
    <name evidence="7" type="ORF">SAMN05444364_1622</name>
</gene>
<reference evidence="7 8" key="1">
    <citation type="submission" date="2016-11" db="EMBL/GenBank/DDBJ databases">
        <authorList>
            <person name="Varghese N."/>
            <person name="Submissions S."/>
        </authorList>
    </citation>
    <scope>NUCLEOTIDE SEQUENCE [LARGE SCALE GENOMIC DNA]</scope>
    <source>
        <strain evidence="7 8">DSM 22613</strain>
    </source>
</reference>
<dbReference type="PANTHER" id="PTHR38039">
    <property type="entry name" value="TOXIN YOEB"/>
    <property type="match status" value="1"/>
</dbReference>
<evidence type="ECO:0000313" key="8">
    <source>
        <dbReference type="Proteomes" id="UP000184105"/>
    </source>
</evidence>
<dbReference type="AlphaFoldDB" id="A0AAX2F7Q8"/>
<dbReference type="RefSeq" id="WP_025839940.1">
    <property type="nucleotide sequence ID" value="NZ_BAKP01000076.1"/>
</dbReference>
<evidence type="ECO:0000256" key="3">
    <source>
        <dbReference type="ARBA" id="ARBA00022722"/>
    </source>
</evidence>
<dbReference type="GO" id="GO:0004519">
    <property type="term" value="F:endonuclease activity"/>
    <property type="evidence" value="ECO:0007669"/>
    <property type="project" value="UniProtKB-KW"/>
</dbReference>
<evidence type="ECO:0000256" key="6">
    <source>
        <dbReference type="ARBA" id="ARBA00030388"/>
    </source>
</evidence>
<name>A0AAX2F7Q8_9BACT</name>
<protein>
    <recommendedName>
        <fullName evidence="6">Putative mRNA interferase YoeB</fullName>
    </recommendedName>
</protein>
<dbReference type="SUPFAM" id="SSF143011">
    <property type="entry name" value="RelE-like"/>
    <property type="match status" value="1"/>
</dbReference>
<dbReference type="NCBIfam" id="TIGR02116">
    <property type="entry name" value="toxin_Txe_YoeB"/>
    <property type="match status" value="1"/>
</dbReference>
<evidence type="ECO:0000256" key="4">
    <source>
        <dbReference type="ARBA" id="ARBA00022759"/>
    </source>
</evidence>
<dbReference type="EMBL" id="FQWA01000062">
    <property type="protein sequence ID" value="SHG21492.1"/>
    <property type="molecule type" value="Genomic_DNA"/>
</dbReference>
<dbReference type="GO" id="GO:0006401">
    <property type="term" value="P:RNA catabolic process"/>
    <property type="evidence" value="ECO:0007669"/>
    <property type="project" value="InterPro"/>
</dbReference>
<dbReference type="GO" id="GO:0016787">
    <property type="term" value="F:hydrolase activity"/>
    <property type="evidence" value="ECO:0007669"/>
    <property type="project" value="UniProtKB-KW"/>
</dbReference>
<dbReference type="Proteomes" id="UP000184105">
    <property type="component" value="Unassembled WGS sequence"/>
</dbReference>
<evidence type="ECO:0000313" key="7">
    <source>
        <dbReference type="EMBL" id="SHG21492.1"/>
    </source>
</evidence>
<dbReference type="Pfam" id="PF06769">
    <property type="entry name" value="YoeB_toxin"/>
    <property type="match status" value="1"/>
</dbReference>
<dbReference type="PANTHER" id="PTHR38039:SF1">
    <property type="entry name" value="TOXIN YOEB"/>
    <property type="match status" value="1"/>
</dbReference>
<dbReference type="InterPro" id="IPR035093">
    <property type="entry name" value="RelE/ParE_toxin_dom_sf"/>
</dbReference>
<keyword evidence="3" id="KW-0540">Nuclease</keyword>
<evidence type="ECO:0000256" key="1">
    <source>
        <dbReference type="ARBA" id="ARBA00008172"/>
    </source>
</evidence>
<dbReference type="Gene3D" id="3.30.2310.20">
    <property type="entry name" value="RelE-like"/>
    <property type="match status" value="1"/>
</dbReference>
<keyword evidence="5" id="KW-0378">Hydrolase</keyword>
<accession>A0AAX2F7Q8</accession>
<dbReference type="InterPro" id="IPR009614">
    <property type="entry name" value="YoeB_toxin"/>
</dbReference>
<evidence type="ECO:0000256" key="5">
    <source>
        <dbReference type="ARBA" id="ARBA00022801"/>
    </source>
</evidence>
<keyword evidence="2" id="KW-1277">Toxin-antitoxin system</keyword>